<dbReference type="GO" id="GO:0005634">
    <property type="term" value="C:nucleus"/>
    <property type="evidence" value="ECO:0007669"/>
    <property type="project" value="UniProtKB-SubCell"/>
</dbReference>
<dbReference type="EMBL" id="MDYM01000008">
    <property type="protein sequence ID" value="OQD63894.1"/>
    <property type="molecule type" value="Genomic_DNA"/>
</dbReference>
<dbReference type="InterPro" id="IPR012337">
    <property type="entry name" value="RNaseH-like_sf"/>
</dbReference>
<evidence type="ECO:0000256" key="2">
    <source>
        <dbReference type="ARBA" id="ARBA00022723"/>
    </source>
</evidence>
<protein>
    <recommendedName>
        <fullName evidence="9">HAT C-terminal dimerisation domain-containing protein</fullName>
    </recommendedName>
</protein>
<evidence type="ECO:0000313" key="8">
    <source>
        <dbReference type="Proteomes" id="UP000191408"/>
    </source>
</evidence>
<evidence type="ECO:0000256" key="4">
    <source>
        <dbReference type="ARBA" id="ARBA00022833"/>
    </source>
</evidence>
<evidence type="ECO:0000313" key="7">
    <source>
        <dbReference type="EMBL" id="OQD63894.1"/>
    </source>
</evidence>
<reference evidence="8" key="1">
    <citation type="journal article" date="2017" name="Nat. Microbiol.">
        <title>Global analysis of biosynthetic gene clusters reveals vast potential of secondary metabolite production in Penicillium species.</title>
        <authorList>
            <person name="Nielsen J.C."/>
            <person name="Grijseels S."/>
            <person name="Prigent S."/>
            <person name="Ji B."/>
            <person name="Dainat J."/>
            <person name="Nielsen K.F."/>
            <person name="Frisvad J.C."/>
            <person name="Workman M."/>
            <person name="Nielsen J."/>
        </authorList>
    </citation>
    <scope>NUCLEOTIDE SEQUENCE [LARGE SCALE GENOMIC DNA]</scope>
    <source>
        <strain evidence="8">IBT 4502</strain>
    </source>
</reference>
<evidence type="ECO:0008006" key="9">
    <source>
        <dbReference type="Google" id="ProtNLM"/>
    </source>
</evidence>
<keyword evidence="2" id="KW-0479">Metal-binding</keyword>
<evidence type="ECO:0000256" key="5">
    <source>
        <dbReference type="ARBA" id="ARBA00023242"/>
    </source>
</evidence>
<dbReference type="Proteomes" id="UP000191408">
    <property type="component" value="Unassembled WGS sequence"/>
</dbReference>
<gene>
    <name evidence="7" type="ORF">PENPOL_c008G07364</name>
</gene>
<dbReference type="PANTHER" id="PTHR46481:SF10">
    <property type="entry name" value="ZINC FINGER BED DOMAIN-CONTAINING PROTEIN 39"/>
    <property type="match status" value="1"/>
</dbReference>
<evidence type="ECO:0000256" key="1">
    <source>
        <dbReference type="ARBA" id="ARBA00004123"/>
    </source>
</evidence>
<proteinExistence type="predicted"/>
<keyword evidence="4" id="KW-0862">Zinc</keyword>
<evidence type="ECO:0000256" key="6">
    <source>
        <dbReference type="SAM" id="MobiDB-lite"/>
    </source>
</evidence>
<dbReference type="OrthoDB" id="2677621at2759"/>
<evidence type="ECO:0000256" key="3">
    <source>
        <dbReference type="ARBA" id="ARBA00022771"/>
    </source>
</evidence>
<dbReference type="InterPro" id="IPR052035">
    <property type="entry name" value="ZnF_BED_domain_contain"/>
</dbReference>
<keyword evidence="5" id="KW-0539">Nucleus</keyword>
<accession>A0A1V6NGK7</accession>
<dbReference type="AlphaFoldDB" id="A0A1V6NGK7"/>
<feature type="region of interest" description="Disordered" evidence="6">
    <location>
        <begin position="1"/>
        <end position="25"/>
    </location>
</feature>
<name>A0A1V6NGK7_PENPO</name>
<dbReference type="GO" id="GO:0008270">
    <property type="term" value="F:zinc ion binding"/>
    <property type="evidence" value="ECO:0007669"/>
    <property type="project" value="UniProtKB-KW"/>
</dbReference>
<dbReference type="PANTHER" id="PTHR46481">
    <property type="entry name" value="ZINC FINGER BED DOMAIN-CONTAINING PROTEIN 4"/>
    <property type="match status" value="1"/>
</dbReference>
<organism evidence="7 8">
    <name type="scientific">Penicillium polonicum</name>
    <dbReference type="NCBI Taxonomy" id="60169"/>
    <lineage>
        <taxon>Eukaryota</taxon>
        <taxon>Fungi</taxon>
        <taxon>Dikarya</taxon>
        <taxon>Ascomycota</taxon>
        <taxon>Pezizomycotina</taxon>
        <taxon>Eurotiomycetes</taxon>
        <taxon>Eurotiomycetidae</taxon>
        <taxon>Eurotiales</taxon>
        <taxon>Aspergillaceae</taxon>
        <taxon>Penicillium</taxon>
    </lineage>
</organism>
<comment type="subcellular location">
    <subcellularLocation>
        <location evidence="1">Nucleus</location>
    </subcellularLocation>
</comment>
<sequence>MEANPRNEREETEWTKGDDRARRENGGIVQTLSKIRRLAIFVNKSHQRRENFLDLQTKEPKLVPIQDVRTRWNSTYLMLRRAKRLQSVLNDFCSQYDNQELQPSHGE</sequence>
<dbReference type="SUPFAM" id="SSF53098">
    <property type="entry name" value="Ribonuclease H-like"/>
    <property type="match status" value="1"/>
</dbReference>
<dbReference type="STRING" id="60169.A0A1V6NGK7"/>
<comment type="caution">
    <text evidence="7">The sequence shown here is derived from an EMBL/GenBank/DDBJ whole genome shotgun (WGS) entry which is preliminary data.</text>
</comment>
<keyword evidence="8" id="KW-1185">Reference proteome</keyword>
<keyword evidence="3" id="KW-0863">Zinc-finger</keyword>